<reference evidence="1" key="1">
    <citation type="submission" date="2016-08" db="EMBL/GenBank/DDBJ databases">
        <authorList>
            <person name="Ngugi D.K."/>
            <person name="Miyake S."/>
            <person name="Stingl U."/>
        </authorList>
    </citation>
    <scope>NUCLEOTIDE SEQUENCE</scope>
    <source>
        <strain evidence="1">SCG-B11WGA-EpuloA1</strain>
    </source>
</reference>
<gene>
    <name evidence="1" type="ORF">AN396_06800</name>
</gene>
<organism evidence="1 2">
    <name type="scientific">Candidatus Epulonipiscium fishelsonii</name>
    <dbReference type="NCBI Taxonomy" id="77094"/>
    <lineage>
        <taxon>Bacteria</taxon>
        <taxon>Bacillati</taxon>
        <taxon>Bacillota</taxon>
        <taxon>Clostridia</taxon>
        <taxon>Lachnospirales</taxon>
        <taxon>Lachnospiraceae</taxon>
        <taxon>Candidatus Epulonipiscium</taxon>
    </lineage>
</organism>
<accession>A0ACC8XBL6</accession>
<evidence type="ECO:0000313" key="1">
    <source>
        <dbReference type="EMBL" id="ONI39939.1"/>
    </source>
</evidence>
<comment type="caution">
    <text evidence="1">The sequence shown here is derived from an EMBL/GenBank/DDBJ whole genome shotgun (WGS) entry which is preliminary data.</text>
</comment>
<evidence type="ECO:0000313" key="2">
    <source>
        <dbReference type="Proteomes" id="UP000188605"/>
    </source>
</evidence>
<protein>
    <submittedName>
        <fullName evidence="1">Uncharacterized protein</fullName>
    </submittedName>
</protein>
<keyword evidence="2" id="KW-1185">Reference proteome</keyword>
<dbReference type="Proteomes" id="UP000188605">
    <property type="component" value="Unassembled WGS sequence"/>
</dbReference>
<proteinExistence type="predicted"/>
<name>A0ACC8XBL6_9FIRM</name>
<sequence length="64" mass="7293">MQIRREAARVVASSVETNVRVVVDGEEKQDSVSHLCFEMPTMTHMICIQARGKEIRLYNLSKSN</sequence>
<dbReference type="EMBL" id="LJDB01000058">
    <property type="protein sequence ID" value="ONI39939.1"/>
    <property type="molecule type" value="Genomic_DNA"/>
</dbReference>